<dbReference type="InterPro" id="IPR053927">
    <property type="entry name" value="FlgK_helical"/>
</dbReference>
<dbReference type="InterPro" id="IPR002371">
    <property type="entry name" value="FlgK"/>
</dbReference>
<feature type="domain" description="Flagellar basal-body/hook protein C-terminal" evidence="8">
    <location>
        <begin position="397"/>
        <end position="434"/>
    </location>
</feature>
<organism evidence="10 11">
    <name type="scientific">Eiseniibacteriota bacterium</name>
    <dbReference type="NCBI Taxonomy" id="2212470"/>
    <lineage>
        <taxon>Bacteria</taxon>
        <taxon>Candidatus Eiseniibacteriota</taxon>
    </lineage>
</organism>
<evidence type="ECO:0000256" key="6">
    <source>
        <dbReference type="ARBA" id="ARBA00023143"/>
    </source>
</evidence>
<name>A0A938BN79_UNCEI</name>
<dbReference type="SUPFAM" id="SSF64518">
    <property type="entry name" value="Phase 1 flagellin"/>
    <property type="match status" value="1"/>
</dbReference>
<feature type="domain" description="Flagellar hook-associated protein FlgK helical" evidence="9">
    <location>
        <begin position="248"/>
        <end position="295"/>
    </location>
</feature>
<keyword evidence="10" id="KW-0966">Cell projection</keyword>
<evidence type="ECO:0000313" key="11">
    <source>
        <dbReference type="Proteomes" id="UP000748308"/>
    </source>
</evidence>
<comment type="similarity">
    <text evidence="3">Belongs to the flagella basal body rod proteins family.</text>
</comment>
<evidence type="ECO:0000259" key="7">
    <source>
        <dbReference type="Pfam" id="PF00460"/>
    </source>
</evidence>
<evidence type="ECO:0000259" key="8">
    <source>
        <dbReference type="Pfam" id="PF06429"/>
    </source>
</evidence>
<keyword evidence="6" id="KW-0975">Bacterial flagellum</keyword>
<dbReference type="Pfam" id="PF22638">
    <property type="entry name" value="FlgK_D1"/>
    <property type="match status" value="2"/>
</dbReference>
<dbReference type="GO" id="GO:0005198">
    <property type="term" value="F:structural molecule activity"/>
    <property type="evidence" value="ECO:0007669"/>
    <property type="project" value="InterPro"/>
</dbReference>
<reference evidence="10" key="1">
    <citation type="submission" date="2019-03" db="EMBL/GenBank/DDBJ databases">
        <title>Lake Tanganyika Metagenome-Assembled Genomes (MAGs).</title>
        <authorList>
            <person name="Tran P."/>
        </authorList>
    </citation>
    <scope>NUCLEOTIDE SEQUENCE</scope>
    <source>
        <strain evidence="10">M_DeepCast_400m_m2_100</strain>
    </source>
</reference>
<evidence type="ECO:0000256" key="5">
    <source>
        <dbReference type="ARBA" id="ARBA00022525"/>
    </source>
</evidence>
<dbReference type="InterPro" id="IPR001444">
    <property type="entry name" value="Flag_bb_rod_N"/>
</dbReference>
<feature type="domain" description="Flagellar hook-associated protein FlgK helical" evidence="9">
    <location>
        <begin position="97"/>
        <end position="245"/>
    </location>
</feature>
<dbReference type="AlphaFoldDB" id="A0A938BN79"/>
<comment type="subcellular location">
    <subcellularLocation>
        <location evidence="1">Bacterial flagellum</location>
    </subcellularLocation>
    <subcellularLocation>
        <location evidence="2">Secreted</location>
    </subcellularLocation>
</comment>
<comment type="caution">
    <text evidence="10">The sequence shown here is derived from an EMBL/GenBank/DDBJ whole genome shotgun (WGS) entry which is preliminary data.</text>
</comment>
<keyword evidence="5" id="KW-0964">Secreted</keyword>
<evidence type="ECO:0000259" key="9">
    <source>
        <dbReference type="Pfam" id="PF22638"/>
    </source>
</evidence>
<dbReference type="GO" id="GO:0005576">
    <property type="term" value="C:extracellular region"/>
    <property type="evidence" value="ECO:0007669"/>
    <property type="project" value="UniProtKB-SubCell"/>
</dbReference>
<dbReference type="Proteomes" id="UP000748308">
    <property type="component" value="Unassembled WGS sequence"/>
</dbReference>
<evidence type="ECO:0000256" key="4">
    <source>
        <dbReference type="ARBA" id="ARBA00016244"/>
    </source>
</evidence>
<dbReference type="NCBIfam" id="TIGR02492">
    <property type="entry name" value="flgK_ends"/>
    <property type="match status" value="1"/>
</dbReference>
<evidence type="ECO:0000256" key="3">
    <source>
        <dbReference type="ARBA" id="ARBA00009677"/>
    </source>
</evidence>
<dbReference type="PANTHER" id="PTHR30033">
    <property type="entry name" value="FLAGELLAR HOOK-ASSOCIATED PROTEIN 1"/>
    <property type="match status" value="1"/>
</dbReference>
<dbReference type="EMBL" id="VGIY01000060">
    <property type="protein sequence ID" value="MBM3316953.1"/>
    <property type="molecule type" value="Genomic_DNA"/>
</dbReference>
<dbReference type="GO" id="GO:0044780">
    <property type="term" value="P:bacterial-type flagellum assembly"/>
    <property type="evidence" value="ECO:0007669"/>
    <property type="project" value="InterPro"/>
</dbReference>
<proteinExistence type="inferred from homology"/>
<dbReference type="GO" id="GO:0009424">
    <property type="term" value="C:bacterial-type flagellum hook"/>
    <property type="evidence" value="ECO:0007669"/>
    <property type="project" value="InterPro"/>
</dbReference>
<keyword evidence="10" id="KW-0282">Flagellum</keyword>
<dbReference type="Pfam" id="PF06429">
    <property type="entry name" value="Flg_bbr_C"/>
    <property type="match status" value="1"/>
</dbReference>
<evidence type="ECO:0000256" key="1">
    <source>
        <dbReference type="ARBA" id="ARBA00004365"/>
    </source>
</evidence>
<dbReference type="PANTHER" id="PTHR30033:SF1">
    <property type="entry name" value="FLAGELLAR HOOK-ASSOCIATED PROTEIN 1"/>
    <property type="match status" value="1"/>
</dbReference>
<keyword evidence="10" id="KW-0969">Cilium</keyword>
<evidence type="ECO:0000313" key="10">
    <source>
        <dbReference type="EMBL" id="MBM3316953.1"/>
    </source>
</evidence>
<gene>
    <name evidence="10" type="primary">flgK</name>
    <name evidence="10" type="ORF">FJY75_03780</name>
</gene>
<feature type="domain" description="Flagellar basal body rod protein N-terminal" evidence="7">
    <location>
        <begin position="8"/>
        <end position="37"/>
    </location>
</feature>
<sequence length="434" mass="46365">MPGLTHTLDVARRALMAQQSVLSVIGHNIANANTPGYARQIAHLQAEAPQLWGGRQWGNGVTLAAITQRRTQLLDQRLRAELSGLGGWRMRATVLAGVEELLQEPSERGLGATLDAFFSAWSGLSSNPEDMALRAQVLAQSQVLAERFREMDGRMERVGREVGAQIDIELAAFNEKLAAIESVSRQIAAAEQGGGRANDLRDRRAQWLDELSEVADLQWSEGPGGAWTLRAGGRVVLDQSGARPLRRSDLNGAVSGGSLGGLLELQAEGLPALRERLDLLARDLIAQVNALHRAGPSQSDFFSGGGAGDMAVSATIAHDLTALNVSTSGLEGENDIALAIGQLRESRIIDRLGMTPGEYWSAFTGRVGTLAGEARFQAENAEWTAAAAQAARDAQQGVSLDEELAAMVSTQNAYLAAARVFDIASQMMDTLLRI</sequence>
<dbReference type="Pfam" id="PF00460">
    <property type="entry name" value="Flg_bb_rod"/>
    <property type="match status" value="1"/>
</dbReference>
<evidence type="ECO:0000256" key="2">
    <source>
        <dbReference type="ARBA" id="ARBA00004613"/>
    </source>
</evidence>
<dbReference type="InterPro" id="IPR010930">
    <property type="entry name" value="Flg_bb/hook_C_dom"/>
</dbReference>
<protein>
    <recommendedName>
        <fullName evidence="4">Flagellar hook-associated protein 1</fullName>
    </recommendedName>
</protein>
<accession>A0A938BN79</accession>